<reference evidence="1 2" key="1">
    <citation type="submission" date="2013-05" db="EMBL/GenBank/DDBJ databases">
        <title>The Genome Sequence of Corynebacterium pyruviciproducens 1773O (ATCC BAA-1742).</title>
        <authorList>
            <consortium name="The Broad Institute Genomics Platform"/>
            <person name="Earl A."/>
            <person name="Ward D."/>
            <person name="Feldgarden M."/>
            <person name="Gevers D."/>
            <person name="Tong J."/>
            <person name="Walker B."/>
            <person name="Young S."/>
            <person name="Zeng Q."/>
            <person name="Gargeya S."/>
            <person name="Fitzgerald M."/>
            <person name="Haas B."/>
            <person name="Abouelleil A."/>
            <person name="Allen A.W."/>
            <person name="Alvarado L."/>
            <person name="Arachchi H.M."/>
            <person name="Berlin A.M."/>
            <person name="Chapman S.B."/>
            <person name="Gainer-Dewar J."/>
            <person name="Goldberg J."/>
            <person name="Griggs A."/>
            <person name="Gujja S."/>
            <person name="Hansen M."/>
            <person name="Howarth C."/>
            <person name="Imamovic A."/>
            <person name="Ireland A."/>
            <person name="Larimer J."/>
            <person name="McCowan C."/>
            <person name="Murphy C."/>
            <person name="Pearson M."/>
            <person name="Poon T.W."/>
            <person name="Priest M."/>
            <person name="Roberts A."/>
            <person name="Saif S."/>
            <person name="Shea T."/>
            <person name="Sisk P."/>
            <person name="Sykes S."/>
            <person name="Wortman J."/>
            <person name="Nusbaum C."/>
            <person name="Birren B."/>
        </authorList>
    </citation>
    <scope>NUCLEOTIDE SEQUENCE [LARGE SCALE GENOMIC DNA]</scope>
    <source>
        <strain evidence="1 2">ATCC BAA-1742</strain>
    </source>
</reference>
<dbReference type="STRING" id="1125779.HMPREF1219_00182"/>
<dbReference type="RefSeq" id="WP_016457106.1">
    <property type="nucleotide sequence ID" value="NZ_KE150446.1"/>
</dbReference>
<sequence>MSTTLFALAGRLAEEHDLTRGAVIDAFAVYVPQIEALDSATIDEDNVTDAQAEALTAAVEGWLENDNPRRVDELLDGIAEVSERVAESQSQAEMLASVRDTAICDALAAGAAVTDVSRASGLSRTSIYKIRDRYN</sequence>
<dbReference type="Proteomes" id="UP000014408">
    <property type="component" value="Unassembled WGS sequence"/>
</dbReference>
<protein>
    <submittedName>
        <fullName evidence="1">Uncharacterized protein</fullName>
    </submittedName>
</protein>
<dbReference type="HOGENOM" id="CLU_1882256_0_0_11"/>
<keyword evidence="2" id="KW-1185">Reference proteome</keyword>
<dbReference type="AlphaFoldDB" id="S2ZLL7"/>
<evidence type="ECO:0000313" key="2">
    <source>
        <dbReference type="Proteomes" id="UP000014408"/>
    </source>
</evidence>
<gene>
    <name evidence="1" type="ORF">HMPREF1219_00182</name>
</gene>
<dbReference type="EMBL" id="ATBY01000002">
    <property type="protein sequence ID" value="EPD70887.1"/>
    <property type="molecule type" value="Genomic_DNA"/>
</dbReference>
<dbReference type="PATRIC" id="fig|1125779.3.peg.172"/>
<evidence type="ECO:0000313" key="1">
    <source>
        <dbReference type="EMBL" id="EPD70887.1"/>
    </source>
</evidence>
<proteinExistence type="predicted"/>
<name>S2ZLL7_9CORY</name>
<comment type="caution">
    <text evidence="1">The sequence shown here is derived from an EMBL/GenBank/DDBJ whole genome shotgun (WGS) entry which is preliminary data.</text>
</comment>
<accession>S2ZLL7</accession>
<organism evidence="1 2">
    <name type="scientific">Corynebacterium pyruviciproducens ATCC BAA-1742</name>
    <dbReference type="NCBI Taxonomy" id="1125779"/>
    <lineage>
        <taxon>Bacteria</taxon>
        <taxon>Bacillati</taxon>
        <taxon>Actinomycetota</taxon>
        <taxon>Actinomycetes</taxon>
        <taxon>Mycobacteriales</taxon>
        <taxon>Corynebacteriaceae</taxon>
        <taxon>Corynebacterium</taxon>
    </lineage>
</organism>